<dbReference type="InterPro" id="IPR046349">
    <property type="entry name" value="C1-like_sf"/>
</dbReference>
<dbReference type="AlphaFoldDB" id="V4LGJ8"/>
<feature type="domain" description="Zinc finger PHD-type" evidence="5">
    <location>
        <begin position="211"/>
        <end position="271"/>
    </location>
</feature>
<name>V4LGJ8_EUTSA</name>
<evidence type="ECO:0000313" key="6">
    <source>
        <dbReference type="EMBL" id="ESQ42869.1"/>
    </source>
</evidence>
<keyword evidence="4" id="KW-0862">Zinc</keyword>
<organism evidence="6 7">
    <name type="scientific">Eutrema salsugineum</name>
    <name type="common">Saltwater cress</name>
    <name type="synonym">Sisymbrium salsugineum</name>
    <dbReference type="NCBI Taxonomy" id="72664"/>
    <lineage>
        <taxon>Eukaryota</taxon>
        <taxon>Viridiplantae</taxon>
        <taxon>Streptophyta</taxon>
        <taxon>Embryophyta</taxon>
        <taxon>Tracheophyta</taxon>
        <taxon>Spermatophyta</taxon>
        <taxon>Magnoliopsida</taxon>
        <taxon>eudicotyledons</taxon>
        <taxon>Gunneridae</taxon>
        <taxon>Pentapetalae</taxon>
        <taxon>rosids</taxon>
        <taxon>malvids</taxon>
        <taxon>Brassicales</taxon>
        <taxon>Brassicaceae</taxon>
        <taxon>Eutremeae</taxon>
        <taxon>Eutrema</taxon>
    </lineage>
</organism>
<dbReference type="Pfam" id="PF03107">
    <property type="entry name" value="C1_2"/>
    <property type="match status" value="5"/>
</dbReference>
<evidence type="ECO:0000256" key="3">
    <source>
        <dbReference type="ARBA" id="ARBA00022771"/>
    </source>
</evidence>
<feature type="domain" description="Zinc finger PHD-type" evidence="5">
    <location>
        <begin position="522"/>
        <end position="585"/>
    </location>
</feature>
<feature type="domain" description="Zinc finger PHD-type" evidence="5">
    <location>
        <begin position="127"/>
        <end position="201"/>
    </location>
</feature>
<protein>
    <recommendedName>
        <fullName evidence="5">Zinc finger PHD-type domain-containing protein</fullName>
    </recommendedName>
</protein>
<dbReference type="InterPro" id="IPR001965">
    <property type="entry name" value="Znf_PHD"/>
</dbReference>
<keyword evidence="7" id="KW-1185">Reference proteome</keyword>
<keyword evidence="1" id="KW-0479">Metal-binding</keyword>
<proteinExistence type="predicted"/>
<dbReference type="InterPro" id="IPR053192">
    <property type="entry name" value="Vacuole_Formation_Reg"/>
</dbReference>
<dbReference type="KEGG" id="eus:EUTSA_v10012961mg"/>
<dbReference type="InterPro" id="IPR054483">
    <property type="entry name" value="DC1-like_CT"/>
</dbReference>
<evidence type="ECO:0000313" key="7">
    <source>
        <dbReference type="Proteomes" id="UP000030689"/>
    </source>
</evidence>
<dbReference type="EMBL" id="KI517464">
    <property type="protein sequence ID" value="ESQ42869.1"/>
    <property type="molecule type" value="Genomic_DNA"/>
</dbReference>
<dbReference type="Gramene" id="ESQ42869">
    <property type="protein sequence ID" value="ESQ42869"/>
    <property type="gene ID" value="EUTSA_v10012961mg"/>
</dbReference>
<evidence type="ECO:0000256" key="1">
    <source>
        <dbReference type="ARBA" id="ARBA00022723"/>
    </source>
</evidence>
<dbReference type="InterPro" id="IPR004146">
    <property type="entry name" value="DC1"/>
</dbReference>
<dbReference type="PANTHER" id="PTHR32410">
    <property type="entry name" value="CYSTEINE/HISTIDINE-RICH C1 DOMAIN FAMILY PROTEIN"/>
    <property type="match status" value="1"/>
</dbReference>
<dbReference type="SUPFAM" id="SSF57889">
    <property type="entry name" value="Cysteine-rich domain"/>
    <property type="match status" value="4"/>
</dbReference>
<gene>
    <name evidence="6" type="ORF">EUTSA_v10012961mg</name>
</gene>
<evidence type="ECO:0000256" key="2">
    <source>
        <dbReference type="ARBA" id="ARBA00022737"/>
    </source>
</evidence>
<dbReference type="GO" id="GO:0008270">
    <property type="term" value="F:zinc ion binding"/>
    <property type="evidence" value="ECO:0007669"/>
    <property type="project" value="UniProtKB-KW"/>
</dbReference>
<dbReference type="Pfam" id="PF22926">
    <property type="entry name" value="C1-like_CT"/>
    <property type="match status" value="1"/>
</dbReference>
<keyword evidence="3" id="KW-0863">Zinc-finger</keyword>
<reference evidence="6 7" key="1">
    <citation type="journal article" date="2013" name="Front. Plant Sci.">
        <title>The Reference Genome of the Halophytic Plant Eutrema salsugineum.</title>
        <authorList>
            <person name="Yang R."/>
            <person name="Jarvis D.E."/>
            <person name="Chen H."/>
            <person name="Beilstein M.A."/>
            <person name="Grimwood J."/>
            <person name="Jenkins J."/>
            <person name="Shu S."/>
            <person name="Prochnik S."/>
            <person name="Xin M."/>
            <person name="Ma C."/>
            <person name="Schmutz J."/>
            <person name="Wing R.A."/>
            <person name="Mitchell-Olds T."/>
            <person name="Schumaker K.S."/>
            <person name="Wang X."/>
        </authorList>
    </citation>
    <scope>NUCLEOTIDE SEQUENCE [LARGE SCALE GENOMIC DNA]</scope>
</reference>
<sequence>MSYEGVFRKVEMDEKPYLVYTLTTQTNNSTSSCETLASVDNQPPLFFCPASRIRFQKSILKMDDYGFHIYEFLPFVSPPYFPTKTRPRSGVHKGESMLDYQEYDICKLPVVPLFWCNNEEPDSEDFSCGACEESKASGSYYACLDCENKFHKECVESPLEIRHPSHPFHPLQLYNHSTGQDWCICCGAYLQNMTYHCSTCDLRMHPISSLVCHICGLIKNLDPTYICIDCVFVIHKGCIDFPHVIRTSRHSHRISFTASLPHGELSCGVCRQPVDSRYGAYSCSKVKLDTRVWDGKDLQGVPEEDDMIDDGEPFKRIADGIILHLSHSHNLQLETMSRRAYDGNKNCLGCSLPIYEGRFYSCMEECEDFILHESCAHAPRMIRHPLDPHPLTLNFATKDYHGRNKGFFRCTACWRMSSGFAYEHLTWRSLFQLDLRCASITEPFQYQGHNHPLYLPLDPCQEATCQVCKYKGNGTKLNCSECDYIICFSCATLPYKVKYKHDSHFLKSCDGKDEANDDQPEWCEVCETKIVLEEETETGNGRKELHIFFKCDECCLALHVKCALGEDINMKPGVHTTTIQGLECQILLNNSLSRPICSGCKRRCPFPIVFNGFDTVFCSSGCVQRLHGKW</sequence>
<evidence type="ECO:0000256" key="4">
    <source>
        <dbReference type="ARBA" id="ARBA00022833"/>
    </source>
</evidence>
<accession>V4LGJ8</accession>
<dbReference type="Proteomes" id="UP000030689">
    <property type="component" value="Unassembled WGS sequence"/>
</dbReference>
<keyword evidence="2" id="KW-0677">Repeat</keyword>
<dbReference type="eggNOG" id="ENOG502SFKZ">
    <property type="taxonomic scope" value="Eukaryota"/>
</dbReference>
<dbReference type="SMART" id="SM00249">
    <property type="entry name" value="PHD"/>
    <property type="match status" value="3"/>
</dbReference>
<dbReference type="PANTHER" id="PTHR32410:SF153">
    <property type="entry name" value="CHP-RICH ZINC FINGER PROTEIN-LIKE-RELATED"/>
    <property type="match status" value="1"/>
</dbReference>
<dbReference type="OMA" id="CAVITEI"/>
<evidence type="ECO:0000259" key="5">
    <source>
        <dbReference type="SMART" id="SM00249"/>
    </source>
</evidence>